<dbReference type="EMBL" id="CM045769">
    <property type="protein sequence ID" value="KAI7994627.1"/>
    <property type="molecule type" value="Genomic_DNA"/>
</dbReference>
<dbReference type="Proteomes" id="UP001060215">
    <property type="component" value="Chromosome 12"/>
</dbReference>
<evidence type="ECO:0000313" key="1">
    <source>
        <dbReference type="EMBL" id="KAI7994627.1"/>
    </source>
</evidence>
<name>A0ACC0G2R9_9ERIC</name>
<reference evidence="1 2" key="1">
    <citation type="journal article" date="2022" name="Plant J.">
        <title>Chromosome-level genome of Camellia lanceoleosa provides a valuable resource for understanding genome evolution and self-incompatibility.</title>
        <authorList>
            <person name="Gong W."/>
            <person name="Xiao S."/>
            <person name="Wang L."/>
            <person name="Liao Z."/>
            <person name="Chang Y."/>
            <person name="Mo W."/>
            <person name="Hu G."/>
            <person name="Li W."/>
            <person name="Zhao G."/>
            <person name="Zhu H."/>
            <person name="Hu X."/>
            <person name="Ji K."/>
            <person name="Xiang X."/>
            <person name="Song Q."/>
            <person name="Yuan D."/>
            <person name="Jin S."/>
            <person name="Zhang L."/>
        </authorList>
    </citation>
    <scope>NUCLEOTIDE SEQUENCE [LARGE SCALE GENOMIC DNA]</scope>
    <source>
        <strain evidence="1">SQ_2022a</strain>
    </source>
</reference>
<gene>
    <name evidence="1" type="ORF">LOK49_LG11G02904</name>
</gene>
<evidence type="ECO:0000313" key="2">
    <source>
        <dbReference type="Proteomes" id="UP001060215"/>
    </source>
</evidence>
<keyword evidence="2" id="KW-1185">Reference proteome</keyword>
<comment type="caution">
    <text evidence="1">The sequence shown here is derived from an EMBL/GenBank/DDBJ whole genome shotgun (WGS) entry which is preliminary data.</text>
</comment>
<sequence length="145" mass="16037">MDLGCMDLGCIEKRSNELFLDSGINLNDPVMATSKLHELRRLEVKVPVIVVGCKLDLQNENRIAVPKSLGSSLFPNSSTACRLSSTEERDPHVSLSDFLNRKLHRSSILPSSAQVCCIPLLFGCLENGGKGRKFELRISCFVGFR</sequence>
<protein>
    <submittedName>
        <fullName evidence="1">Uncharacterized protein</fullName>
    </submittedName>
</protein>
<proteinExistence type="predicted"/>
<accession>A0ACC0G2R9</accession>
<organism evidence="1 2">
    <name type="scientific">Camellia lanceoleosa</name>
    <dbReference type="NCBI Taxonomy" id="1840588"/>
    <lineage>
        <taxon>Eukaryota</taxon>
        <taxon>Viridiplantae</taxon>
        <taxon>Streptophyta</taxon>
        <taxon>Embryophyta</taxon>
        <taxon>Tracheophyta</taxon>
        <taxon>Spermatophyta</taxon>
        <taxon>Magnoliopsida</taxon>
        <taxon>eudicotyledons</taxon>
        <taxon>Gunneridae</taxon>
        <taxon>Pentapetalae</taxon>
        <taxon>asterids</taxon>
        <taxon>Ericales</taxon>
        <taxon>Theaceae</taxon>
        <taxon>Camellia</taxon>
    </lineage>
</organism>